<protein>
    <submittedName>
        <fullName evidence="1">Uncharacterized protein</fullName>
    </submittedName>
</protein>
<dbReference type="EMBL" id="MU003501">
    <property type="protein sequence ID" value="KAF2472985.1"/>
    <property type="molecule type" value="Genomic_DNA"/>
</dbReference>
<comment type="caution">
    <text evidence="1">The sequence shown here is derived from an EMBL/GenBank/DDBJ whole genome shotgun (WGS) entry which is preliminary data.</text>
</comment>
<evidence type="ECO:0000313" key="2">
    <source>
        <dbReference type="Proteomes" id="UP000799755"/>
    </source>
</evidence>
<proteinExistence type="predicted"/>
<organism evidence="1 2">
    <name type="scientific">Lindgomyces ingoldianus</name>
    <dbReference type="NCBI Taxonomy" id="673940"/>
    <lineage>
        <taxon>Eukaryota</taxon>
        <taxon>Fungi</taxon>
        <taxon>Dikarya</taxon>
        <taxon>Ascomycota</taxon>
        <taxon>Pezizomycotina</taxon>
        <taxon>Dothideomycetes</taxon>
        <taxon>Pleosporomycetidae</taxon>
        <taxon>Pleosporales</taxon>
        <taxon>Lindgomycetaceae</taxon>
        <taxon>Lindgomyces</taxon>
    </lineage>
</organism>
<keyword evidence="2" id="KW-1185">Reference proteome</keyword>
<evidence type="ECO:0000313" key="1">
    <source>
        <dbReference type="EMBL" id="KAF2472985.1"/>
    </source>
</evidence>
<gene>
    <name evidence="1" type="ORF">BDR25DRAFT_333205</name>
</gene>
<reference evidence="1" key="1">
    <citation type="journal article" date="2020" name="Stud. Mycol.">
        <title>101 Dothideomycetes genomes: a test case for predicting lifestyles and emergence of pathogens.</title>
        <authorList>
            <person name="Haridas S."/>
            <person name="Albert R."/>
            <person name="Binder M."/>
            <person name="Bloem J."/>
            <person name="Labutti K."/>
            <person name="Salamov A."/>
            <person name="Andreopoulos B."/>
            <person name="Baker S."/>
            <person name="Barry K."/>
            <person name="Bills G."/>
            <person name="Bluhm B."/>
            <person name="Cannon C."/>
            <person name="Castanera R."/>
            <person name="Culley D."/>
            <person name="Daum C."/>
            <person name="Ezra D."/>
            <person name="Gonzalez J."/>
            <person name="Henrissat B."/>
            <person name="Kuo A."/>
            <person name="Liang C."/>
            <person name="Lipzen A."/>
            <person name="Lutzoni F."/>
            <person name="Magnuson J."/>
            <person name="Mondo S."/>
            <person name="Nolan M."/>
            <person name="Ohm R."/>
            <person name="Pangilinan J."/>
            <person name="Park H.-J."/>
            <person name="Ramirez L."/>
            <person name="Alfaro M."/>
            <person name="Sun H."/>
            <person name="Tritt A."/>
            <person name="Yoshinaga Y."/>
            <person name="Zwiers L.-H."/>
            <person name="Turgeon B."/>
            <person name="Goodwin S."/>
            <person name="Spatafora J."/>
            <person name="Crous P."/>
            <person name="Grigoriev I."/>
        </authorList>
    </citation>
    <scope>NUCLEOTIDE SEQUENCE</scope>
    <source>
        <strain evidence="1">ATCC 200398</strain>
    </source>
</reference>
<sequence length="930" mass="105528">MDHDDCIPDTFSTDRLWKPSRLFLDPSSYESLLFAPLQLDIPSIKFDHPYAPKEPLDRDLRLPDLDAFEFGPLPELESLDQASFSTDAPPTEPEDDIWEIAIELGPADKDSQFFTWEAFENEKHQERYTPYISESGPEAYDAALLSETNDNEDAVTGRILRGDTLLHSLWNLGLGRSSLLFNFNRKLRTFVPAIHDGRASGTSLESAQSLINQFILTGNTFLYLRSFVARTFASATSIPARVALATCVSTILSTFEDHLGRHSQNIRSLLQLQRLFSKSREVLVYVARLVDAVKHAKTNEHLSSIIHHRVLEIEDGDRDLRRLATQILLRVAAPSLEIIGEWIGIRKEDETVPVTRRGAFVFDDSPEGNASSECTYYPEMMPRFVSPEDGNVIFETGNSLRFLKLHHPEHPLACVEKFGIHPPQLEWRFAWEDIEAVSTKAKIYEEDLRRAIQDFSGGTARELQGTRQPHASSASNTSIENTTPTDIAKYIEEMVQLFDQAPKHSSDTLPDELQLLIEHIVSDGSTTEPSRLSSFSPPLSLTSTLSFNPLLAAQAKLVNATTLRLFFRSHRLRLHLSLQRQYHLLGDGVFSSRLASALFDPERETAARRNGIIRSGVDMGLQLGARSDWPPASSELRLALTGVLSESYYESALYFSTQATTCGEVRTRAEKDELPGQLNFAIRTLTDLEMEKCKDPDSLYALDFLRLQYVPPSPLNLIITNRTLEKYDDIFKFLLRLLRMLFVVSHLPRQYPDTESRFFRMEAHHFITAISSYIFQTGIAEHWHNFETFITTVETQLQEEDSASELGTRVKEGLESLKSAHEQCLEGIMFSLLLRRRQKRVMLLLEEIFDHILLFAKWQNQNQRGEIEEGRESVKDLYAKLRGKIKVYISVIKGLVGKKGYGKGRGSSEENSLERLGVLLEMNGYYGRGS</sequence>
<name>A0ACB6R3T7_9PLEO</name>
<dbReference type="Proteomes" id="UP000799755">
    <property type="component" value="Unassembled WGS sequence"/>
</dbReference>
<accession>A0ACB6R3T7</accession>